<keyword evidence="2" id="KW-0472">Membrane</keyword>
<feature type="compositionally biased region" description="Basic and acidic residues" evidence="1">
    <location>
        <begin position="120"/>
        <end position="149"/>
    </location>
</feature>
<feature type="compositionally biased region" description="Basic and acidic residues" evidence="1">
    <location>
        <begin position="75"/>
        <end position="89"/>
    </location>
</feature>
<gene>
    <name evidence="3" type="ORF">V5N11_024559</name>
</gene>
<dbReference type="PANTHER" id="PTHR34379:SF9">
    <property type="entry name" value="TRANSMEMBRANE PROTEIN"/>
    <property type="match status" value="1"/>
</dbReference>
<comment type="caution">
    <text evidence="3">The sequence shown here is derived from an EMBL/GenBank/DDBJ whole genome shotgun (WGS) entry which is preliminary data.</text>
</comment>
<organism evidence="3 4">
    <name type="scientific">Cardamine amara subsp. amara</name>
    <dbReference type="NCBI Taxonomy" id="228776"/>
    <lineage>
        <taxon>Eukaryota</taxon>
        <taxon>Viridiplantae</taxon>
        <taxon>Streptophyta</taxon>
        <taxon>Embryophyta</taxon>
        <taxon>Tracheophyta</taxon>
        <taxon>Spermatophyta</taxon>
        <taxon>Magnoliopsida</taxon>
        <taxon>eudicotyledons</taxon>
        <taxon>Gunneridae</taxon>
        <taxon>Pentapetalae</taxon>
        <taxon>rosids</taxon>
        <taxon>malvids</taxon>
        <taxon>Brassicales</taxon>
        <taxon>Brassicaceae</taxon>
        <taxon>Cardamineae</taxon>
        <taxon>Cardamine</taxon>
    </lineage>
</organism>
<feature type="region of interest" description="Disordered" evidence="1">
    <location>
        <begin position="39"/>
        <end position="89"/>
    </location>
</feature>
<dbReference type="PANTHER" id="PTHR34379">
    <property type="entry name" value="OS07G0553800 PROTEIN"/>
    <property type="match status" value="1"/>
</dbReference>
<protein>
    <submittedName>
        <fullName evidence="3">Uncharacterized protein</fullName>
    </submittedName>
</protein>
<accession>A0ABD0ZQ18</accession>
<feature type="region of interest" description="Disordered" evidence="1">
    <location>
        <begin position="117"/>
        <end position="166"/>
    </location>
</feature>
<sequence length="258" mass="29471">MAKTEKRARERIGSSSYFLGCFGISRKIYSEKPMIAAEGGGENKKMKKNKKRSRWFTNSKFRLRNGEINPAPIEETEKPTWRVEDETDKQKPLSVIRRMADRKNIPAVDKAMNQKPIETQPKDLRDRIITDRAKPMEPLREDTSPERKPNPTRHGKPYLKPTGARKGSRVKKLDPVIGISIIILTLTIMLVWGRLCAILCTSAWCYFLPRLREVAALAKRKRSGSDGSAYLPDLNSESYKRKVVLDGFLGRQNRVSLS</sequence>
<name>A0ABD0ZQ18_CARAN</name>
<evidence type="ECO:0000313" key="3">
    <source>
        <dbReference type="EMBL" id="KAL1196738.1"/>
    </source>
</evidence>
<keyword evidence="2" id="KW-0812">Transmembrane</keyword>
<reference evidence="3 4" key="1">
    <citation type="submission" date="2024-04" db="EMBL/GenBank/DDBJ databases">
        <title>Genome assembly C_amara_ONT_v2.</title>
        <authorList>
            <person name="Yant L."/>
            <person name="Moore C."/>
            <person name="Slenker M."/>
        </authorList>
    </citation>
    <scope>NUCLEOTIDE SEQUENCE [LARGE SCALE GENOMIC DNA]</scope>
    <source>
        <tissue evidence="3">Leaf</tissue>
    </source>
</reference>
<keyword evidence="2" id="KW-1133">Transmembrane helix</keyword>
<dbReference type="EMBL" id="JBANAX010000696">
    <property type="protein sequence ID" value="KAL1196738.1"/>
    <property type="molecule type" value="Genomic_DNA"/>
</dbReference>
<evidence type="ECO:0000313" key="4">
    <source>
        <dbReference type="Proteomes" id="UP001558713"/>
    </source>
</evidence>
<dbReference type="AlphaFoldDB" id="A0ABD0ZQ18"/>
<dbReference type="InterPro" id="IPR040411">
    <property type="entry name" value="At5g23160-like"/>
</dbReference>
<keyword evidence="4" id="KW-1185">Reference proteome</keyword>
<evidence type="ECO:0000256" key="2">
    <source>
        <dbReference type="SAM" id="Phobius"/>
    </source>
</evidence>
<evidence type="ECO:0000256" key="1">
    <source>
        <dbReference type="SAM" id="MobiDB-lite"/>
    </source>
</evidence>
<feature type="transmembrane region" description="Helical" evidence="2">
    <location>
        <begin position="175"/>
        <end position="195"/>
    </location>
</feature>
<proteinExistence type="predicted"/>
<feature type="compositionally biased region" description="Basic residues" evidence="1">
    <location>
        <begin position="45"/>
        <end position="54"/>
    </location>
</feature>
<dbReference type="Proteomes" id="UP001558713">
    <property type="component" value="Unassembled WGS sequence"/>
</dbReference>